<sequence>MVTALEESHDLHLGWRTIGMKRRHGREKGKASQDTTRHDTARRMGAFFVFLLI</sequence>
<dbReference type="EMBL" id="ML992670">
    <property type="protein sequence ID" value="KAF2213438.1"/>
    <property type="molecule type" value="Genomic_DNA"/>
</dbReference>
<reference evidence="1" key="1">
    <citation type="journal article" date="2020" name="Stud. Mycol.">
        <title>101 Dothideomycetes genomes: a test case for predicting lifestyles and emergence of pathogens.</title>
        <authorList>
            <person name="Haridas S."/>
            <person name="Albert R."/>
            <person name="Binder M."/>
            <person name="Bloem J."/>
            <person name="Labutti K."/>
            <person name="Salamov A."/>
            <person name="Andreopoulos B."/>
            <person name="Baker S."/>
            <person name="Barry K."/>
            <person name="Bills G."/>
            <person name="Bluhm B."/>
            <person name="Cannon C."/>
            <person name="Castanera R."/>
            <person name="Culley D."/>
            <person name="Daum C."/>
            <person name="Ezra D."/>
            <person name="Gonzalez J."/>
            <person name="Henrissat B."/>
            <person name="Kuo A."/>
            <person name="Liang C."/>
            <person name="Lipzen A."/>
            <person name="Lutzoni F."/>
            <person name="Magnuson J."/>
            <person name="Mondo S."/>
            <person name="Nolan M."/>
            <person name="Ohm R."/>
            <person name="Pangilinan J."/>
            <person name="Park H.-J."/>
            <person name="Ramirez L."/>
            <person name="Alfaro M."/>
            <person name="Sun H."/>
            <person name="Tritt A."/>
            <person name="Yoshinaga Y."/>
            <person name="Zwiers L.-H."/>
            <person name="Turgeon B."/>
            <person name="Goodwin S."/>
            <person name="Spatafora J."/>
            <person name="Crous P."/>
            <person name="Grigoriev I."/>
        </authorList>
    </citation>
    <scope>NUCLEOTIDE SEQUENCE</scope>
    <source>
        <strain evidence="1">SCOH1-5</strain>
    </source>
</reference>
<protein>
    <submittedName>
        <fullName evidence="1">Uncharacterized protein</fullName>
    </submittedName>
</protein>
<evidence type="ECO:0000313" key="1">
    <source>
        <dbReference type="EMBL" id="KAF2213438.1"/>
    </source>
</evidence>
<dbReference type="AlphaFoldDB" id="A0A6A6FJM5"/>
<evidence type="ECO:0000313" key="2">
    <source>
        <dbReference type="Proteomes" id="UP000799539"/>
    </source>
</evidence>
<gene>
    <name evidence="1" type="ORF">CERZMDRAFT_90449</name>
</gene>
<keyword evidence="2" id="KW-1185">Reference proteome</keyword>
<name>A0A6A6FJM5_9PEZI</name>
<proteinExistence type="predicted"/>
<accession>A0A6A6FJM5</accession>
<organism evidence="1 2">
    <name type="scientific">Cercospora zeae-maydis SCOH1-5</name>
    <dbReference type="NCBI Taxonomy" id="717836"/>
    <lineage>
        <taxon>Eukaryota</taxon>
        <taxon>Fungi</taxon>
        <taxon>Dikarya</taxon>
        <taxon>Ascomycota</taxon>
        <taxon>Pezizomycotina</taxon>
        <taxon>Dothideomycetes</taxon>
        <taxon>Dothideomycetidae</taxon>
        <taxon>Mycosphaerellales</taxon>
        <taxon>Mycosphaerellaceae</taxon>
        <taxon>Cercospora</taxon>
    </lineage>
</organism>
<dbReference type="Proteomes" id="UP000799539">
    <property type="component" value="Unassembled WGS sequence"/>
</dbReference>